<protein>
    <submittedName>
        <fullName evidence="4">Trans-Golgi network integral membrane protein 2-like isoform X14</fullName>
    </submittedName>
</protein>
<feature type="compositionally biased region" description="Polar residues" evidence="1">
    <location>
        <begin position="285"/>
        <end position="296"/>
    </location>
</feature>
<sequence>MTKELLPLCLCLLVLFVVSVTTLPLPAYTSDANNMNQAVAGTNMNKYDTFETRDNYRQPPFPAYDNDRSDAENDYGLPRPQPRFSVYGDDIDKLEAGNHYSPPPQRRFPAYEYDKFYQGNQYRQRPQQSRVSDYGDDKLSRGDQYRQLTESQPHGPDTLVEKAEPAYGNNPPQQQLQGAGTIGNEGEQVSNNNPPQQQLQGPATIGNEADPLSNNNPPQLQLQGAGTISNEADPVSNNNPPQQQQQGAGTIGNEADPLSNNNPPQQQLQGAGTIGDKEEPMSANKPPQQQGAGNENENLERGNDYFSQSDIANKQPISELSIAADAEEEEDEVKEADDEEESLYGTEYDENNKDYGDITIAEAHAVAPPDGGKVVADEASERSIAGHVSSGRADAAHGNYGDEDEDESTHFMRYFVMTALVAVLGYVAFHNKQRIIAIIVEGRRPGGGAARRPRKAAYARLDTNVEEAMPSMRTTVNSSSFIY</sequence>
<feature type="compositionally biased region" description="Low complexity" evidence="1">
    <location>
        <begin position="257"/>
        <end position="269"/>
    </location>
</feature>
<gene>
    <name evidence="4" type="primary">LOC106809288</name>
</gene>
<keyword evidence="3" id="KW-1185">Reference proteome</keyword>
<dbReference type="PANTHER" id="PTHR16502:SF0">
    <property type="entry name" value="KERATINOCYTE-ASSOCIATED TRANSMEMBRANE PROTEIN 2"/>
    <property type="match status" value="1"/>
</dbReference>
<dbReference type="Proteomes" id="UP000695022">
    <property type="component" value="Unplaced"/>
</dbReference>
<feature type="region of interest" description="Disordered" evidence="1">
    <location>
        <begin position="52"/>
        <end position="87"/>
    </location>
</feature>
<feature type="region of interest" description="Disordered" evidence="1">
    <location>
        <begin position="119"/>
        <end position="352"/>
    </location>
</feature>
<reference evidence="4" key="1">
    <citation type="submission" date="2025-08" db="UniProtKB">
        <authorList>
            <consortium name="RefSeq"/>
        </authorList>
    </citation>
    <scope>IDENTIFICATION</scope>
</reference>
<feature type="chain" id="PRO_5047318866" evidence="2">
    <location>
        <begin position="23"/>
        <end position="483"/>
    </location>
</feature>
<name>A0ABM1E6I6_PRICU</name>
<feature type="compositionally biased region" description="Low complexity" evidence="1">
    <location>
        <begin position="237"/>
        <end position="246"/>
    </location>
</feature>
<feature type="compositionally biased region" description="Low complexity" evidence="1">
    <location>
        <begin position="191"/>
        <end position="202"/>
    </location>
</feature>
<organism evidence="3 4">
    <name type="scientific">Priapulus caudatus</name>
    <name type="common">Priapulid worm</name>
    <dbReference type="NCBI Taxonomy" id="37621"/>
    <lineage>
        <taxon>Eukaryota</taxon>
        <taxon>Metazoa</taxon>
        <taxon>Ecdysozoa</taxon>
        <taxon>Scalidophora</taxon>
        <taxon>Priapulida</taxon>
        <taxon>Priapulimorpha</taxon>
        <taxon>Priapulimorphida</taxon>
        <taxon>Priapulidae</taxon>
        <taxon>Priapulus</taxon>
    </lineage>
</organism>
<feature type="compositionally biased region" description="Polar residues" evidence="1">
    <location>
        <begin position="212"/>
        <end position="230"/>
    </location>
</feature>
<evidence type="ECO:0000256" key="1">
    <source>
        <dbReference type="SAM" id="MobiDB-lite"/>
    </source>
</evidence>
<feature type="compositionally biased region" description="Acidic residues" evidence="1">
    <location>
        <begin position="325"/>
        <end position="342"/>
    </location>
</feature>
<evidence type="ECO:0000313" key="4">
    <source>
        <dbReference type="RefSeq" id="XP_014667807.1"/>
    </source>
</evidence>
<feature type="signal peptide" evidence="2">
    <location>
        <begin position="1"/>
        <end position="22"/>
    </location>
</feature>
<feature type="compositionally biased region" description="Polar residues" evidence="1">
    <location>
        <begin position="305"/>
        <end position="318"/>
    </location>
</feature>
<keyword evidence="2" id="KW-0732">Signal</keyword>
<evidence type="ECO:0000313" key="3">
    <source>
        <dbReference type="Proteomes" id="UP000695022"/>
    </source>
</evidence>
<feature type="compositionally biased region" description="Basic and acidic residues" evidence="1">
    <location>
        <begin position="133"/>
        <end position="144"/>
    </location>
</feature>
<evidence type="ECO:0000256" key="2">
    <source>
        <dbReference type="SAM" id="SignalP"/>
    </source>
</evidence>
<dbReference type="PANTHER" id="PTHR16502">
    <property type="entry name" value="KERATINOCYTE-ASSOCIATED TRANSMEMBRANE PROTEIN 2"/>
    <property type="match status" value="1"/>
</dbReference>
<dbReference type="RefSeq" id="XP_014667807.1">
    <property type="nucleotide sequence ID" value="XM_014812321.1"/>
</dbReference>
<feature type="region of interest" description="Disordered" evidence="1">
    <location>
        <begin position="384"/>
        <end position="404"/>
    </location>
</feature>
<accession>A0ABM1E6I6</accession>
<dbReference type="InterPro" id="IPR037645">
    <property type="entry name" value="KCT2"/>
</dbReference>
<proteinExistence type="predicted"/>
<feature type="compositionally biased region" description="Polar residues" evidence="1">
    <location>
        <begin position="119"/>
        <end position="131"/>
    </location>
</feature>
<dbReference type="GeneID" id="106809288"/>
<dbReference type="Pfam" id="PF17818">
    <property type="entry name" value="KCT2"/>
    <property type="match status" value="1"/>
</dbReference>